<gene>
    <name evidence="2" type="ORF">ZHAS_00016748</name>
</gene>
<evidence type="ECO:0000313" key="2">
    <source>
        <dbReference type="EMBL" id="KFB48743.1"/>
    </source>
</evidence>
<sequence length="258" mass="27507">MSSSSTMGAAGRNSSAVGDGGNHTSVPLLDPAHSLSSSSTSLSAPAEKAPSEPAKPVDSNFLTARAAREGTPPRADAQIELGVPPRPGAEVGGGSESATASGASSNSEGQPKRKVIRRIVKVRRVVKRMKKKDEKFYRTPSGEQPSNSVSEHLGGSFFGPGNRRQPERESEKPENFIPSPDPPDGDGFVFLFPYFINHSPLHGARVFLCEPVKRSHQLVAAVIEPVSDIPATTVGPVLRTERVSTFRTFPLFAELWSP</sequence>
<feature type="compositionally biased region" description="Low complexity" evidence="1">
    <location>
        <begin position="27"/>
        <end position="56"/>
    </location>
</feature>
<protein>
    <submittedName>
        <fullName evidence="2">AGAP005378-PB-like protein</fullName>
    </submittedName>
</protein>
<keyword evidence="4" id="KW-1185">Reference proteome</keyword>
<dbReference type="EMBL" id="KE525341">
    <property type="protein sequence ID" value="KFB48743.1"/>
    <property type="molecule type" value="Genomic_DNA"/>
</dbReference>
<dbReference type="EnsemblMetazoa" id="ASIC016748-RA">
    <property type="protein sequence ID" value="ASIC016748-PA"/>
    <property type="gene ID" value="ASIC016748"/>
</dbReference>
<feature type="region of interest" description="Disordered" evidence="1">
    <location>
        <begin position="131"/>
        <end position="182"/>
    </location>
</feature>
<accession>A0A084WEU9</accession>
<evidence type="ECO:0000313" key="3">
    <source>
        <dbReference type="EnsemblMetazoa" id="ASIC016748-PA"/>
    </source>
</evidence>
<dbReference type="AlphaFoldDB" id="A0A084WEU9"/>
<dbReference type="VEuPathDB" id="VectorBase:ASIC016748"/>
<feature type="region of interest" description="Disordered" evidence="1">
    <location>
        <begin position="1"/>
        <end position="118"/>
    </location>
</feature>
<name>A0A084WEU9_ANOSI</name>
<feature type="compositionally biased region" description="Polar residues" evidence="1">
    <location>
        <begin position="1"/>
        <end position="16"/>
    </location>
</feature>
<proteinExistence type="predicted"/>
<feature type="compositionally biased region" description="Low complexity" evidence="1">
    <location>
        <begin position="96"/>
        <end position="109"/>
    </location>
</feature>
<dbReference type="EMBL" id="ATLV01023259">
    <property type="status" value="NOT_ANNOTATED_CDS"/>
    <property type="molecule type" value="Genomic_DNA"/>
</dbReference>
<dbReference type="Proteomes" id="UP000030765">
    <property type="component" value="Unassembled WGS sequence"/>
</dbReference>
<feature type="compositionally biased region" description="Basic and acidic residues" evidence="1">
    <location>
        <begin position="164"/>
        <end position="174"/>
    </location>
</feature>
<reference evidence="3" key="2">
    <citation type="submission" date="2020-05" db="UniProtKB">
        <authorList>
            <consortium name="EnsemblMetazoa"/>
        </authorList>
    </citation>
    <scope>IDENTIFICATION</scope>
</reference>
<feature type="compositionally biased region" description="Polar residues" evidence="1">
    <location>
        <begin position="141"/>
        <end position="150"/>
    </location>
</feature>
<reference evidence="2 4" key="1">
    <citation type="journal article" date="2014" name="BMC Genomics">
        <title>Genome sequence of Anopheles sinensis provides insight into genetics basis of mosquito competence for malaria parasites.</title>
        <authorList>
            <person name="Zhou D."/>
            <person name="Zhang D."/>
            <person name="Ding G."/>
            <person name="Shi L."/>
            <person name="Hou Q."/>
            <person name="Ye Y."/>
            <person name="Xu Y."/>
            <person name="Zhou H."/>
            <person name="Xiong C."/>
            <person name="Li S."/>
            <person name="Yu J."/>
            <person name="Hong S."/>
            <person name="Yu X."/>
            <person name="Zou P."/>
            <person name="Chen C."/>
            <person name="Chang X."/>
            <person name="Wang W."/>
            <person name="Lv Y."/>
            <person name="Sun Y."/>
            <person name="Ma L."/>
            <person name="Shen B."/>
            <person name="Zhu C."/>
        </authorList>
    </citation>
    <scope>NUCLEOTIDE SEQUENCE [LARGE SCALE GENOMIC DNA]</scope>
</reference>
<evidence type="ECO:0000313" key="4">
    <source>
        <dbReference type="Proteomes" id="UP000030765"/>
    </source>
</evidence>
<dbReference type="VEuPathDB" id="VectorBase:ASIS019418"/>
<organism evidence="3 4">
    <name type="scientific">Anopheles sinensis</name>
    <name type="common">Mosquito</name>
    <dbReference type="NCBI Taxonomy" id="74873"/>
    <lineage>
        <taxon>Eukaryota</taxon>
        <taxon>Metazoa</taxon>
        <taxon>Ecdysozoa</taxon>
        <taxon>Arthropoda</taxon>
        <taxon>Hexapoda</taxon>
        <taxon>Insecta</taxon>
        <taxon>Pterygota</taxon>
        <taxon>Neoptera</taxon>
        <taxon>Endopterygota</taxon>
        <taxon>Diptera</taxon>
        <taxon>Nematocera</taxon>
        <taxon>Culicoidea</taxon>
        <taxon>Culicidae</taxon>
        <taxon>Anophelinae</taxon>
        <taxon>Anopheles</taxon>
    </lineage>
</organism>
<evidence type="ECO:0000256" key="1">
    <source>
        <dbReference type="SAM" id="MobiDB-lite"/>
    </source>
</evidence>